<evidence type="ECO:0000256" key="7">
    <source>
        <dbReference type="ARBA" id="ARBA00023277"/>
    </source>
</evidence>
<feature type="chain" id="PRO_5006135552" description="lytic cellulose monooxygenase (C4-dehydrogenating)" evidence="12">
    <location>
        <begin position="20"/>
        <end position="366"/>
    </location>
</feature>
<keyword evidence="6" id="KW-1015">Disulfide bond</keyword>
<feature type="domain" description="Auxiliary Activity family 9 catalytic" evidence="13">
    <location>
        <begin position="20"/>
        <end position="235"/>
    </location>
</feature>
<evidence type="ECO:0000256" key="1">
    <source>
        <dbReference type="ARBA" id="ARBA00001973"/>
    </source>
</evidence>
<evidence type="ECO:0000256" key="9">
    <source>
        <dbReference type="ARBA" id="ARBA00044502"/>
    </source>
</evidence>
<dbReference type="PANTHER" id="PTHR33353:SF34">
    <property type="entry name" value="ENDO-BETA-1,4-GLUCANASE D"/>
    <property type="match status" value="1"/>
</dbReference>
<sequence length="366" mass="37867">MSFKTTAALLGAFASTAIAHGTVTDFKTDGVAQEGYKLDYYYAKQNGQSVPDIPAWSAENLDNGFVAPDAYATSDIICHINAEPGAISASVKAGGSVEFNWSAWPESHIGPVLTYVAKCNGECSAADKTTLKWVKIDEAGIDLSTQTWAATDMIANNNTWVTTVPETLAAGNYVFRHEIIAMHGAGSENGAQNYPQCFNIAITGSGTDNPEGVLGTDLYTSTDAGILFNPYTTLTSYEIPGPALYGSGSDSGSGSGSSTPVVSAPAATNTTIATPIATPTSLITSVIVPSQPTTTPVVNEVAISTSTTAFVPVATQSAAAGSDSGSDSGSDNSSTLPETFTLDTFIQWLKETAGSSVSRRHARALN</sequence>
<proteinExistence type="inferred from homology"/>
<comment type="similarity">
    <text evidence="9">Belongs to the polysaccharide monooxygenase AA9 family.</text>
</comment>
<dbReference type="Gene3D" id="2.70.50.70">
    <property type="match status" value="1"/>
</dbReference>
<dbReference type="EC" id="1.14.99.56" evidence="11"/>
<evidence type="ECO:0000256" key="12">
    <source>
        <dbReference type="SAM" id="SignalP"/>
    </source>
</evidence>
<evidence type="ECO:0000256" key="4">
    <source>
        <dbReference type="ARBA" id="ARBA00022729"/>
    </source>
</evidence>
<keyword evidence="8" id="KW-0624">Polysaccharide degradation</keyword>
<dbReference type="PANTHER" id="PTHR33353">
    <property type="entry name" value="PUTATIVE (AFU_ORTHOLOGUE AFUA_1G12560)-RELATED"/>
    <property type="match status" value="1"/>
</dbReference>
<keyword evidence="7" id="KW-0119">Carbohydrate metabolism</keyword>
<dbReference type="GO" id="GO:0030245">
    <property type="term" value="P:cellulose catabolic process"/>
    <property type="evidence" value="ECO:0007669"/>
    <property type="project" value="UniProtKB-KW"/>
</dbReference>
<protein>
    <recommendedName>
        <fullName evidence="11">lytic cellulose monooxygenase (C4-dehydrogenating)</fullName>
        <ecNumber evidence="11">1.14.99.56</ecNumber>
    </recommendedName>
</protein>
<dbReference type="InterPro" id="IPR049892">
    <property type="entry name" value="AA9"/>
</dbReference>
<evidence type="ECO:0000256" key="2">
    <source>
        <dbReference type="ARBA" id="ARBA00004613"/>
    </source>
</evidence>
<reference evidence="14 15" key="1">
    <citation type="submission" date="2015-09" db="EMBL/GenBank/DDBJ databases">
        <title>Draft genome of a European isolate of the apple canker pathogen Neonectria ditissima.</title>
        <authorList>
            <person name="Gomez-Cortecero A."/>
            <person name="Harrison R.J."/>
            <person name="Armitage A.D."/>
        </authorList>
    </citation>
    <scope>NUCLEOTIDE SEQUENCE [LARGE SCALE GENOMIC DNA]</scope>
    <source>
        <strain evidence="14 15">R09/05</strain>
    </source>
</reference>
<accession>A0A0P7B9Z1</accession>
<keyword evidence="3" id="KW-0964">Secreted</keyword>
<comment type="cofactor">
    <cofactor evidence="1">
        <name>Cu(2+)</name>
        <dbReference type="ChEBI" id="CHEBI:29036"/>
    </cofactor>
</comment>
<dbReference type="CDD" id="cd21175">
    <property type="entry name" value="LPMO_AA9"/>
    <property type="match status" value="1"/>
</dbReference>
<comment type="catalytic activity">
    <reaction evidence="10">
        <text>[(1-&gt;4)-beta-D-glucosyl]n+m + reduced acceptor + O2 = 4-dehydro-beta-D-glucosyl-[(1-&gt;4)-beta-D-glucosyl]n-1 + [(1-&gt;4)-beta-D-glucosyl]m + acceptor + H2O.</text>
        <dbReference type="EC" id="1.14.99.56"/>
    </reaction>
</comment>
<evidence type="ECO:0000313" key="15">
    <source>
        <dbReference type="Proteomes" id="UP000050424"/>
    </source>
</evidence>
<evidence type="ECO:0000256" key="3">
    <source>
        <dbReference type="ARBA" id="ARBA00022525"/>
    </source>
</evidence>
<evidence type="ECO:0000259" key="13">
    <source>
        <dbReference type="Pfam" id="PF03443"/>
    </source>
</evidence>
<organism evidence="14 15">
    <name type="scientific">Neonectria ditissima</name>
    <dbReference type="NCBI Taxonomy" id="78410"/>
    <lineage>
        <taxon>Eukaryota</taxon>
        <taxon>Fungi</taxon>
        <taxon>Dikarya</taxon>
        <taxon>Ascomycota</taxon>
        <taxon>Pezizomycotina</taxon>
        <taxon>Sordariomycetes</taxon>
        <taxon>Hypocreomycetidae</taxon>
        <taxon>Hypocreales</taxon>
        <taxon>Nectriaceae</taxon>
        <taxon>Neonectria</taxon>
    </lineage>
</organism>
<comment type="subcellular location">
    <subcellularLocation>
        <location evidence="2">Secreted</location>
    </subcellularLocation>
</comment>
<dbReference type="OrthoDB" id="4849160at2759"/>
<comment type="caution">
    <text evidence="14">The sequence shown here is derived from an EMBL/GenBank/DDBJ whole genome shotgun (WGS) entry which is preliminary data.</text>
</comment>
<dbReference type="GO" id="GO:0005576">
    <property type="term" value="C:extracellular region"/>
    <property type="evidence" value="ECO:0007669"/>
    <property type="project" value="UniProtKB-SubCell"/>
</dbReference>
<feature type="signal peptide" evidence="12">
    <location>
        <begin position="1"/>
        <end position="19"/>
    </location>
</feature>
<gene>
    <name evidence="14" type="ORF">AK830_g9025</name>
</gene>
<name>A0A0P7B9Z1_9HYPO</name>
<evidence type="ECO:0000256" key="11">
    <source>
        <dbReference type="ARBA" id="ARBA00047174"/>
    </source>
</evidence>
<dbReference type="Pfam" id="PF03443">
    <property type="entry name" value="AA9"/>
    <property type="match status" value="1"/>
</dbReference>
<keyword evidence="5" id="KW-0136">Cellulose degradation</keyword>
<keyword evidence="15" id="KW-1185">Reference proteome</keyword>
<evidence type="ECO:0000256" key="5">
    <source>
        <dbReference type="ARBA" id="ARBA00023001"/>
    </source>
</evidence>
<dbReference type="Proteomes" id="UP000050424">
    <property type="component" value="Unassembled WGS sequence"/>
</dbReference>
<evidence type="ECO:0000256" key="6">
    <source>
        <dbReference type="ARBA" id="ARBA00023157"/>
    </source>
</evidence>
<dbReference type="EMBL" id="LKCW01000162">
    <property type="protein sequence ID" value="KPM37552.1"/>
    <property type="molecule type" value="Genomic_DNA"/>
</dbReference>
<dbReference type="AlphaFoldDB" id="A0A0P7B9Z1"/>
<evidence type="ECO:0000256" key="8">
    <source>
        <dbReference type="ARBA" id="ARBA00023326"/>
    </source>
</evidence>
<dbReference type="InterPro" id="IPR005103">
    <property type="entry name" value="AA9_LPMO"/>
</dbReference>
<dbReference type="STRING" id="78410.A0A0P7B9Z1"/>
<keyword evidence="4 12" id="KW-0732">Signal</keyword>
<evidence type="ECO:0000313" key="14">
    <source>
        <dbReference type="EMBL" id="KPM37552.1"/>
    </source>
</evidence>
<evidence type="ECO:0000256" key="10">
    <source>
        <dbReference type="ARBA" id="ARBA00045077"/>
    </source>
</evidence>